<evidence type="ECO:0000313" key="3">
    <source>
        <dbReference type="Proteomes" id="UP000244016"/>
    </source>
</evidence>
<feature type="compositionally biased region" description="Basic and acidic residues" evidence="1">
    <location>
        <begin position="8"/>
        <end position="41"/>
    </location>
</feature>
<evidence type="ECO:0000256" key="1">
    <source>
        <dbReference type="SAM" id="MobiDB-lite"/>
    </source>
</evidence>
<name>A0A2T5G8J2_9BACL</name>
<dbReference type="Proteomes" id="UP000244016">
    <property type="component" value="Unassembled WGS sequence"/>
</dbReference>
<dbReference type="AlphaFoldDB" id="A0A2T5G8J2"/>
<feature type="region of interest" description="Disordered" evidence="1">
    <location>
        <begin position="1"/>
        <end position="41"/>
    </location>
</feature>
<reference evidence="2 3" key="1">
    <citation type="submission" date="2017-08" db="EMBL/GenBank/DDBJ databases">
        <title>Burning lignite coal seam in the remote Altai Mountains harbors a hydrogen-driven thermophilic microbial community.</title>
        <authorList>
            <person name="Kadnikov V.V."/>
            <person name="Mardanov A.V."/>
            <person name="Ivasenko D."/>
            <person name="Beletsky A.V."/>
            <person name="Karnachuk O.V."/>
            <person name="Ravin N.V."/>
        </authorList>
    </citation>
    <scope>NUCLEOTIDE SEQUENCE [LARGE SCALE GENOMIC DNA]</scope>
    <source>
        <strain evidence="2">AL31</strain>
    </source>
</reference>
<sequence length="41" mass="4987">MPQPPASGEERRKKRREGDRRHEHDASREDAYDLRRDRVEV</sequence>
<organism evidence="2 3">
    <name type="scientific">Brockia lithotrophica</name>
    <dbReference type="NCBI Taxonomy" id="933949"/>
    <lineage>
        <taxon>Bacteria</taxon>
        <taxon>Bacillati</taxon>
        <taxon>Bacillota</taxon>
        <taxon>Bacilli</taxon>
        <taxon>Bacillales</taxon>
        <taxon>Bacillales Family X. Incertae Sedis</taxon>
        <taxon>Brockia</taxon>
    </lineage>
</organism>
<gene>
    <name evidence="2" type="ORF">BLITH_0672</name>
</gene>
<protein>
    <submittedName>
        <fullName evidence="2">Uncharacterized protein</fullName>
    </submittedName>
</protein>
<accession>A0A2T5G8J2</accession>
<evidence type="ECO:0000313" key="2">
    <source>
        <dbReference type="EMBL" id="PTQ52493.1"/>
    </source>
</evidence>
<comment type="caution">
    <text evidence="2">The sequence shown here is derived from an EMBL/GenBank/DDBJ whole genome shotgun (WGS) entry which is preliminary data.</text>
</comment>
<dbReference type="EMBL" id="PEBW01000002">
    <property type="protein sequence ID" value="PTQ52493.1"/>
    <property type="molecule type" value="Genomic_DNA"/>
</dbReference>
<proteinExistence type="predicted"/>